<keyword evidence="1" id="KW-0805">Transcription regulation</keyword>
<dbReference type="PANTHER" id="PTHR30146:SF138">
    <property type="entry name" value="TRANSCRIPTIONAL REGULATORY PROTEIN"/>
    <property type="match status" value="1"/>
</dbReference>
<reference evidence="5 6" key="1">
    <citation type="submission" date="2018-06" db="EMBL/GenBank/DDBJ databases">
        <title>Freshwater and sediment microbial communities from various areas in North America, analyzing microbe dynamics in response to fracking.</title>
        <authorList>
            <person name="Lamendella R."/>
        </authorList>
    </citation>
    <scope>NUCLEOTIDE SEQUENCE [LARGE SCALE GENOMIC DNA]</scope>
    <source>
        <strain evidence="5 6">3b_TX</strain>
    </source>
</reference>
<dbReference type="InterPro" id="IPR028082">
    <property type="entry name" value="Peripla_BP_I"/>
</dbReference>
<dbReference type="SUPFAM" id="SSF47413">
    <property type="entry name" value="lambda repressor-like DNA-binding domains"/>
    <property type="match status" value="1"/>
</dbReference>
<evidence type="ECO:0000256" key="2">
    <source>
        <dbReference type="ARBA" id="ARBA00023125"/>
    </source>
</evidence>
<dbReference type="Pfam" id="PF00356">
    <property type="entry name" value="LacI"/>
    <property type="match status" value="1"/>
</dbReference>
<dbReference type="SMART" id="SM00354">
    <property type="entry name" value="HTH_LACI"/>
    <property type="match status" value="1"/>
</dbReference>
<dbReference type="AlphaFoldDB" id="A0A366ILG6"/>
<organism evidence="5 6">
    <name type="scientific">Brevibacterium celere</name>
    <dbReference type="NCBI Taxonomy" id="225845"/>
    <lineage>
        <taxon>Bacteria</taxon>
        <taxon>Bacillati</taxon>
        <taxon>Actinomycetota</taxon>
        <taxon>Actinomycetes</taxon>
        <taxon>Micrococcales</taxon>
        <taxon>Brevibacteriaceae</taxon>
        <taxon>Brevibacterium</taxon>
    </lineage>
</organism>
<dbReference type="GO" id="GO:0000976">
    <property type="term" value="F:transcription cis-regulatory region binding"/>
    <property type="evidence" value="ECO:0007669"/>
    <property type="project" value="TreeGrafter"/>
</dbReference>
<keyword evidence="3" id="KW-0804">Transcription</keyword>
<protein>
    <submittedName>
        <fullName evidence="5">DNA-binding LacI/PurR family transcriptional regulator</fullName>
    </submittedName>
</protein>
<dbReference type="Proteomes" id="UP000253509">
    <property type="component" value="Unassembled WGS sequence"/>
</dbReference>
<dbReference type="CDD" id="cd01392">
    <property type="entry name" value="HTH_LacI"/>
    <property type="match status" value="1"/>
</dbReference>
<evidence type="ECO:0000313" key="6">
    <source>
        <dbReference type="Proteomes" id="UP000253509"/>
    </source>
</evidence>
<name>A0A366ILG6_9MICO</name>
<dbReference type="RefSeq" id="WP_113902955.1">
    <property type="nucleotide sequence ID" value="NZ_QNSB01000002.1"/>
</dbReference>
<evidence type="ECO:0000256" key="1">
    <source>
        <dbReference type="ARBA" id="ARBA00023015"/>
    </source>
</evidence>
<evidence type="ECO:0000259" key="4">
    <source>
        <dbReference type="PROSITE" id="PS50932"/>
    </source>
</evidence>
<dbReference type="InterPro" id="IPR000843">
    <property type="entry name" value="HTH_LacI"/>
</dbReference>
<keyword evidence="2 5" id="KW-0238">DNA-binding</keyword>
<feature type="domain" description="HTH lacI-type" evidence="4">
    <location>
        <begin position="6"/>
        <end position="60"/>
    </location>
</feature>
<evidence type="ECO:0000256" key="3">
    <source>
        <dbReference type="ARBA" id="ARBA00023163"/>
    </source>
</evidence>
<sequence length="339" mass="37126">MSSRRVTIVDIARELGISKSLVSNALHDRGRVSPATRELVRQTAQRLGYVSNRAAQQLRSARYGTVGLTIPSGVRALSFYMQTTLGVSDACSEIGSDLMLYTHVDERSRVSLNVPIDGAIVCDPQPDDHRIHQFTEARIPLVTIGDPSDAQRERVAASVSIDFSAVVAEVFRRLDDSSESTHPVLVVVDLPTMPVWLQEVEQAFARECRERGIPEREVRLPLQADDGFSSPASPRRIETSALRALVADLGEDTQSSWIVAYQGLASTLLSLATETASGQPPRIVAVPGDPMSDALDSRILSVDFRAHDYGATAVRLLHKALAGDDEIRNEVHRTSFYRA</sequence>
<gene>
    <name evidence="5" type="ORF">DFO65_10285</name>
</gene>
<dbReference type="SUPFAM" id="SSF53822">
    <property type="entry name" value="Periplasmic binding protein-like I"/>
    <property type="match status" value="1"/>
</dbReference>
<evidence type="ECO:0000313" key="5">
    <source>
        <dbReference type="EMBL" id="RBP73557.1"/>
    </source>
</evidence>
<dbReference type="GO" id="GO:0003700">
    <property type="term" value="F:DNA-binding transcription factor activity"/>
    <property type="evidence" value="ECO:0007669"/>
    <property type="project" value="TreeGrafter"/>
</dbReference>
<dbReference type="PROSITE" id="PS50932">
    <property type="entry name" value="HTH_LACI_2"/>
    <property type="match status" value="1"/>
</dbReference>
<dbReference type="InterPro" id="IPR010982">
    <property type="entry name" value="Lambda_DNA-bd_dom_sf"/>
</dbReference>
<dbReference type="Gene3D" id="1.10.260.40">
    <property type="entry name" value="lambda repressor-like DNA-binding domains"/>
    <property type="match status" value="1"/>
</dbReference>
<dbReference type="Gene3D" id="3.40.50.2300">
    <property type="match status" value="1"/>
</dbReference>
<proteinExistence type="predicted"/>
<dbReference type="PANTHER" id="PTHR30146">
    <property type="entry name" value="LACI-RELATED TRANSCRIPTIONAL REPRESSOR"/>
    <property type="match status" value="1"/>
</dbReference>
<accession>A0A366ILG6</accession>
<comment type="caution">
    <text evidence="5">The sequence shown here is derived from an EMBL/GenBank/DDBJ whole genome shotgun (WGS) entry which is preliminary data.</text>
</comment>
<dbReference type="EMBL" id="QNSB01000002">
    <property type="protein sequence ID" value="RBP73557.1"/>
    <property type="molecule type" value="Genomic_DNA"/>
</dbReference>
<keyword evidence="6" id="KW-1185">Reference proteome</keyword>